<gene>
    <name evidence="2" type="ORF">J1N35_041854</name>
</gene>
<dbReference type="EMBL" id="JAIQCV010000012">
    <property type="protein sequence ID" value="KAH1040111.1"/>
    <property type="molecule type" value="Genomic_DNA"/>
</dbReference>
<dbReference type="OrthoDB" id="1751334at2759"/>
<sequence>MPYADPTIQEYISVEFLADRRHEELHEVDLWGRIEEEWVKFHAKYIYIGEDKYNFIPMTRQLCCKKPKQPCMNPRLGVHASMKSSSTPTPHEALMGALPLGQVGGKRTFRERSDCGDEEKLKVLLGRQRLL</sequence>
<evidence type="ECO:0000313" key="2">
    <source>
        <dbReference type="EMBL" id="KAH1040111.1"/>
    </source>
</evidence>
<feature type="region of interest" description="Disordered" evidence="1">
    <location>
        <begin position="75"/>
        <end position="97"/>
    </location>
</feature>
<comment type="caution">
    <text evidence="2">The sequence shown here is derived from an EMBL/GenBank/DDBJ whole genome shotgun (WGS) entry which is preliminary data.</text>
</comment>
<organism evidence="2 3">
    <name type="scientific">Gossypium stocksii</name>
    <dbReference type="NCBI Taxonomy" id="47602"/>
    <lineage>
        <taxon>Eukaryota</taxon>
        <taxon>Viridiplantae</taxon>
        <taxon>Streptophyta</taxon>
        <taxon>Embryophyta</taxon>
        <taxon>Tracheophyta</taxon>
        <taxon>Spermatophyta</taxon>
        <taxon>Magnoliopsida</taxon>
        <taxon>eudicotyledons</taxon>
        <taxon>Gunneridae</taxon>
        <taxon>Pentapetalae</taxon>
        <taxon>rosids</taxon>
        <taxon>malvids</taxon>
        <taxon>Malvales</taxon>
        <taxon>Malvaceae</taxon>
        <taxon>Malvoideae</taxon>
        <taxon>Gossypium</taxon>
    </lineage>
</organism>
<reference evidence="2 3" key="1">
    <citation type="journal article" date="2021" name="Plant Biotechnol. J.">
        <title>Multi-omics assisted identification of the key and species-specific regulatory components of drought-tolerant mechanisms in Gossypium stocksii.</title>
        <authorList>
            <person name="Yu D."/>
            <person name="Ke L."/>
            <person name="Zhang D."/>
            <person name="Wu Y."/>
            <person name="Sun Y."/>
            <person name="Mei J."/>
            <person name="Sun J."/>
            <person name="Sun Y."/>
        </authorList>
    </citation>
    <scope>NUCLEOTIDE SEQUENCE [LARGE SCALE GENOMIC DNA]</scope>
    <source>
        <strain evidence="3">cv. E1</strain>
        <tissue evidence="2">Leaf</tissue>
    </source>
</reference>
<dbReference type="AlphaFoldDB" id="A0A9D3UGI7"/>
<keyword evidence="3" id="KW-1185">Reference proteome</keyword>
<name>A0A9D3UGI7_9ROSI</name>
<evidence type="ECO:0000313" key="3">
    <source>
        <dbReference type="Proteomes" id="UP000828251"/>
    </source>
</evidence>
<dbReference type="Proteomes" id="UP000828251">
    <property type="component" value="Unassembled WGS sequence"/>
</dbReference>
<accession>A0A9D3UGI7</accession>
<evidence type="ECO:0000256" key="1">
    <source>
        <dbReference type="SAM" id="MobiDB-lite"/>
    </source>
</evidence>
<protein>
    <submittedName>
        <fullName evidence="2">Uncharacterized protein</fullName>
    </submittedName>
</protein>
<proteinExistence type="predicted"/>